<dbReference type="CDD" id="cd00090">
    <property type="entry name" value="HTH_ARSR"/>
    <property type="match status" value="1"/>
</dbReference>
<reference evidence="3 4" key="1">
    <citation type="submission" date="2011-08" db="EMBL/GenBank/DDBJ databases">
        <title>The complete genome of Methanofollis liminatans DSM 4140.</title>
        <authorList>
            <consortium name="US DOE Joint Genome Institute (JGI-PGF)"/>
            <person name="Lucas S."/>
            <person name="Han J."/>
            <person name="Lapidus A."/>
            <person name="Bruce D."/>
            <person name="Goodwin L."/>
            <person name="Pitluck S."/>
            <person name="Peters L."/>
            <person name="Kyrpides N."/>
            <person name="Mavromatis K."/>
            <person name="Ivanova N."/>
            <person name="Mikhailova N."/>
            <person name="Lu M."/>
            <person name="Detter J.C."/>
            <person name="Tapia R."/>
            <person name="Han C."/>
            <person name="Land M."/>
            <person name="Hauser L."/>
            <person name="Markowitz V."/>
            <person name="Cheng J.-F."/>
            <person name="Hugenholtz P."/>
            <person name="Woyke T."/>
            <person name="Wu D."/>
            <person name="Spring S."/>
            <person name="Schuler E."/>
            <person name="Brambilla E."/>
            <person name="Klenk H.-P."/>
            <person name="Eisen J.A."/>
        </authorList>
    </citation>
    <scope>NUCLEOTIDE SEQUENCE [LARGE SCALE GENOMIC DNA]</scope>
    <source>
        <strain evidence="3 4">DSM 4140</strain>
    </source>
</reference>
<dbReference type="EMBL" id="CM001555">
    <property type="protein sequence ID" value="EJG06936.1"/>
    <property type="molecule type" value="Genomic_DNA"/>
</dbReference>
<dbReference type="InterPro" id="IPR011991">
    <property type="entry name" value="ArsR-like_HTH"/>
</dbReference>
<evidence type="ECO:0000259" key="2">
    <source>
        <dbReference type="SMART" id="SM00418"/>
    </source>
</evidence>
<dbReference type="Gene3D" id="1.10.10.10">
    <property type="entry name" value="Winged helix-like DNA-binding domain superfamily/Winged helix DNA-binding domain"/>
    <property type="match status" value="1"/>
</dbReference>
<dbReference type="InterPro" id="IPR001845">
    <property type="entry name" value="HTH_ArsR_DNA-bd_dom"/>
</dbReference>
<keyword evidence="1" id="KW-0175">Coiled coil</keyword>
<dbReference type="OrthoDB" id="114909at2157"/>
<proteinExistence type="predicted"/>
<evidence type="ECO:0000313" key="4">
    <source>
        <dbReference type="Proteomes" id="UP000005095"/>
    </source>
</evidence>
<dbReference type="RefSeq" id="WP_004038469.1">
    <property type="nucleotide sequence ID" value="NZ_CM001555.1"/>
</dbReference>
<dbReference type="PATRIC" id="fig|28892.9.peg.1051"/>
<feature type="coiled-coil region" evidence="1">
    <location>
        <begin position="4"/>
        <end position="38"/>
    </location>
</feature>
<organism evidence="3 4">
    <name type="scientific">Methanofollis liminatans DSM 4140</name>
    <dbReference type="NCBI Taxonomy" id="28892"/>
    <lineage>
        <taxon>Archaea</taxon>
        <taxon>Methanobacteriati</taxon>
        <taxon>Methanobacteriota</taxon>
        <taxon>Stenosarchaea group</taxon>
        <taxon>Methanomicrobia</taxon>
        <taxon>Methanomicrobiales</taxon>
        <taxon>Methanomicrobiaceae</taxon>
        <taxon>Methanofollis</taxon>
    </lineage>
</organism>
<protein>
    <submittedName>
        <fullName evidence="3">Regulatory protein ArsR</fullName>
    </submittedName>
</protein>
<dbReference type="GO" id="GO:0003700">
    <property type="term" value="F:DNA-binding transcription factor activity"/>
    <property type="evidence" value="ECO:0007669"/>
    <property type="project" value="InterPro"/>
</dbReference>
<dbReference type="SMART" id="SM00418">
    <property type="entry name" value="HTH_ARSR"/>
    <property type="match status" value="1"/>
</dbReference>
<evidence type="ECO:0000313" key="3">
    <source>
        <dbReference type="EMBL" id="EJG06936.1"/>
    </source>
</evidence>
<evidence type="ECO:0000256" key="1">
    <source>
        <dbReference type="SAM" id="Coils"/>
    </source>
</evidence>
<dbReference type="HOGENOM" id="CLU_085608_0_0_2"/>
<sequence length="248" mass="27594">MNTEQGINEDIRQIRSEIAELRADVKTFTDQAHHLQATALLAEFRNTCADAIVNGYREAGCDAIGKEANECPLWENCRPVFGNLFGEMLERLRAGELTSGDISLVREKAAALRSKAPFERCSGCHEEAEKQISQQLGMLRAIGAYREESNTGDLVRAMPEDEAAALFSDSLSSPVRIQIVKALYREGKSFTDLSKMTGLRGGNLLFHLEKLQKSGMILQRDERGEYQITCRGYEVLNAVAELLEKLHG</sequence>
<name>J0RZF7_9EURY</name>
<dbReference type="STRING" id="28892.Metli_0978"/>
<dbReference type="InterPro" id="IPR036388">
    <property type="entry name" value="WH-like_DNA-bd_sf"/>
</dbReference>
<dbReference type="InterPro" id="IPR036390">
    <property type="entry name" value="WH_DNA-bd_sf"/>
</dbReference>
<dbReference type="SUPFAM" id="SSF46785">
    <property type="entry name" value="Winged helix' DNA-binding domain"/>
    <property type="match status" value="1"/>
</dbReference>
<dbReference type="Pfam" id="PF12840">
    <property type="entry name" value="HTH_20"/>
    <property type="match status" value="1"/>
</dbReference>
<dbReference type="Proteomes" id="UP000005095">
    <property type="component" value="Chromosome"/>
</dbReference>
<accession>J0RZF7</accession>
<dbReference type="AlphaFoldDB" id="J0RZF7"/>
<feature type="domain" description="HTH arsR-type" evidence="2">
    <location>
        <begin position="166"/>
        <end position="244"/>
    </location>
</feature>
<keyword evidence="4" id="KW-1185">Reference proteome</keyword>
<gene>
    <name evidence="3" type="ORF">Metli_0978</name>
</gene>